<dbReference type="STRING" id="7102.A0A2A4JQH6"/>
<protein>
    <submittedName>
        <fullName evidence="5">Uncharacterized protein</fullName>
    </submittedName>
</protein>
<dbReference type="InterPro" id="IPR011021">
    <property type="entry name" value="Arrestin-like_N"/>
</dbReference>
<dbReference type="GO" id="GO:0015031">
    <property type="term" value="P:protein transport"/>
    <property type="evidence" value="ECO:0007669"/>
    <property type="project" value="TreeGrafter"/>
</dbReference>
<evidence type="ECO:0000256" key="2">
    <source>
        <dbReference type="ARBA" id="ARBA00022606"/>
    </source>
</evidence>
<dbReference type="AlphaFoldDB" id="A0A2A4JQH6"/>
<reference evidence="5" key="1">
    <citation type="submission" date="2017-09" db="EMBL/GenBank/DDBJ databases">
        <title>Contemporary evolution of a Lepidopteran species, Heliothis virescens, in response to modern agricultural practices.</title>
        <authorList>
            <person name="Fritz M.L."/>
            <person name="Deyonke A.M."/>
            <person name="Papanicolaou A."/>
            <person name="Micinski S."/>
            <person name="Westbrook J."/>
            <person name="Gould F."/>
        </authorList>
    </citation>
    <scope>NUCLEOTIDE SEQUENCE [LARGE SCALE GENOMIC DNA]</scope>
    <source>
        <strain evidence="5">HvINT-</strain>
        <tissue evidence="5">Whole body</tissue>
    </source>
</reference>
<evidence type="ECO:0000259" key="3">
    <source>
        <dbReference type="Pfam" id="PF00339"/>
    </source>
</evidence>
<dbReference type="InterPro" id="IPR050357">
    <property type="entry name" value="Arrestin_domain-protein"/>
</dbReference>
<dbReference type="PANTHER" id="PTHR11188">
    <property type="entry name" value="ARRESTIN DOMAIN CONTAINING PROTEIN"/>
    <property type="match status" value="1"/>
</dbReference>
<proteinExistence type="inferred from homology"/>
<dbReference type="Gene3D" id="2.60.40.640">
    <property type="match status" value="2"/>
</dbReference>
<gene>
    <name evidence="5" type="ORF">B5V51_14083</name>
</gene>
<dbReference type="Pfam" id="PF00339">
    <property type="entry name" value="Arrestin_N"/>
    <property type="match status" value="1"/>
</dbReference>
<feature type="domain" description="Arrestin C-terminal-like" evidence="4">
    <location>
        <begin position="182"/>
        <end position="315"/>
    </location>
</feature>
<dbReference type="SUPFAM" id="SSF81296">
    <property type="entry name" value="E set domains"/>
    <property type="match status" value="1"/>
</dbReference>
<feature type="domain" description="Arrestin-like N-terminal" evidence="3">
    <location>
        <begin position="18"/>
        <end position="163"/>
    </location>
</feature>
<dbReference type="InterPro" id="IPR011022">
    <property type="entry name" value="Arrestin_C-like"/>
</dbReference>
<dbReference type="GO" id="GO:0005737">
    <property type="term" value="C:cytoplasm"/>
    <property type="evidence" value="ECO:0007669"/>
    <property type="project" value="TreeGrafter"/>
</dbReference>
<evidence type="ECO:0000313" key="5">
    <source>
        <dbReference type="EMBL" id="PCG73958.1"/>
    </source>
</evidence>
<dbReference type="InterPro" id="IPR014752">
    <property type="entry name" value="Arrestin-like_C"/>
</dbReference>
<name>A0A2A4JQH6_HELVI</name>
<organism evidence="5">
    <name type="scientific">Heliothis virescens</name>
    <name type="common">Tobacco budworm moth</name>
    <dbReference type="NCBI Taxonomy" id="7102"/>
    <lineage>
        <taxon>Eukaryota</taxon>
        <taxon>Metazoa</taxon>
        <taxon>Ecdysozoa</taxon>
        <taxon>Arthropoda</taxon>
        <taxon>Hexapoda</taxon>
        <taxon>Insecta</taxon>
        <taxon>Pterygota</taxon>
        <taxon>Neoptera</taxon>
        <taxon>Endopterygota</taxon>
        <taxon>Lepidoptera</taxon>
        <taxon>Glossata</taxon>
        <taxon>Ditrysia</taxon>
        <taxon>Noctuoidea</taxon>
        <taxon>Noctuidae</taxon>
        <taxon>Heliothinae</taxon>
        <taxon>Heliothis</taxon>
    </lineage>
</organism>
<evidence type="ECO:0000259" key="4">
    <source>
        <dbReference type="Pfam" id="PF02752"/>
    </source>
</evidence>
<accession>A0A2A4JQH6</accession>
<comment type="similarity">
    <text evidence="1">Belongs to the arrestin family.</text>
</comment>
<dbReference type="Pfam" id="PF02752">
    <property type="entry name" value="Arrestin_C"/>
    <property type="match status" value="1"/>
</dbReference>
<keyword evidence="2" id="KW-0716">Sensory transduction</keyword>
<evidence type="ECO:0000256" key="1">
    <source>
        <dbReference type="ARBA" id="ARBA00005298"/>
    </source>
</evidence>
<comment type="caution">
    <text evidence="5">The sequence shown here is derived from an EMBL/GenBank/DDBJ whole genome shotgun (WGS) entry which is preliminary data.</text>
</comment>
<dbReference type="PANTHER" id="PTHR11188:SF17">
    <property type="entry name" value="FI21816P1"/>
    <property type="match status" value="1"/>
</dbReference>
<sequence>MGIKTEILVQIPKERKHITGEHIKGIVKFQLDKETVFKSISLSFVQKSYCSWVENAHIYEKRFLSPVRHRPKIGNIYRFDGQENKVIEKIDFLNKEANENVKLSLGSYAYPFEIFIPENLPPSIKTNIGFIKYYFVLKFEKPGLFNWNKTFRTQLSIYPRVDTSVVGEPVTFKFDKTLIQQQISVTGELEKGFFNSSQERRITFAVTNNSDVTFTLKTELVSNTKYTDTDPGISDLKFEETKTVEEVVDYCTVKTPIVPDNSVANMFNILPPVTPEHLTVRHSKIISKEYKVRVTLMLPIPYANESIDIPVFIGEEVSDEEYYEEIC</sequence>
<dbReference type="InterPro" id="IPR014756">
    <property type="entry name" value="Ig_E-set"/>
</dbReference>
<dbReference type="EMBL" id="NWSH01000832">
    <property type="protein sequence ID" value="PCG73958.1"/>
    <property type="molecule type" value="Genomic_DNA"/>
</dbReference>